<accession>A0AAD7EUX0</accession>
<evidence type="ECO:0000313" key="1">
    <source>
        <dbReference type="EMBL" id="KAJ7353336.1"/>
    </source>
</evidence>
<dbReference type="Proteomes" id="UP001218218">
    <property type="component" value="Unassembled WGS sequence"/>
</dbReference>
<dbReference type="AlphaFoldDB" id="A0AAD7EUX0"/>
<organism evidence="1 2">
    <name type="scientific">Mycena albidolilacea</name>
    <dbReference type="NCBI Taxonomy" id="1033008"/>
    <lineage>
        <taxon>Eukaryota</taxon>
        <taxon>Fungi</taxon>
        <taxon>Dikarya</taxon>
        <taxon>Basidiomycota</taxon>
        <taxon>Agaricomycotina</taxon>
        <taxon>Agaricomycetes</taxon>
        <taxon>Agaricomycetidae</taxon>
        <taxon>Agaricales</taxon>
        <taxon>Marasmiineae</taxon>
        <taxon>Mycenaceae</taxon>
        <taxon>Mycena</taxon>
    </lineage>
</organism>
<sequence>MSMIARLTRLDVRLDFRLTYRRYYASKPEILKSKISTLLPQKLRPTDILEGFPQAFEKYHQEPISQHPENSLALRHRGSCIDWEPRPPPKSCRGFLYYHEPEPASRLAGSVRFRLTPSFDPDMSPQAAFAAGSDLQIPKVGLPWSVPLWTLLRLPSLAYFRDVLHTDGVQTIDPKSKVIADLNETSVLLYALGQPFLVEFHMFYLRVYLFRGTGPALCGRIEVGFIDPTSPSYRQPYLGLAVVTLERLDDSLGLRIQKILSLSQQYINPNIAPPVEGEIRPLRVAPVLFKEATKATHRKFLGPQRYLMETLRKLPHVSEMTVP</sequence>
<protein>
    <submittedName>
        <fullName evidence="1">Uncharacterized protein</fullName>
    </submittedName>
</protein>
<proteinExistence type="predicted"/>
<reference evidence="1" key="1">
    <citation type="submission" date="2023-03" db="EMBL/GenBank/DDBJ databases">
        <title>Massive genome expansion in bonnet fungi (Mycena s.s.) driven by repeated elements and novel gene families across ecological guilds.</title>
        <authorList>
            <consortium name="Lawrence Berkeley National Laboratory"/>
            <person name="Harder C.B."/>
            <person name="Miyauchi S."/>
            <person name="Viragh M."/>
            <person name="Kuo A."/>
            <person name="Thoen E."/>
            <person name="Andreopoulos B."/>
            <person name="Lu D."/>
            <person name="Skrede I."/>
            <person name="Drula E."/>
            <person name="Henrissat B."/>
            <person name="Morin E."/>
            <person name="Kohler A."/>
            <person name="Barry K."/>
            <person name="LaButti K."/>
            <person name="Morin E."/>
            <person name="Salamov A."/>
            <person name="Lipzen A."/>
            <person name="Mereny Z."/>
            <person name="Hegedus B."/>
            <person name="Baldrian P."/>
            <person name="Stursova M."/>
            <person name="Weitz H."/>
            <person name="Taylor A."/>
            <person name="Grigoriev I.V."/>
            <person name="Nagy L.G."/>
            <person name="Martin F."/>
            <person name="Kauserud H."/>
        </authorList>
    </citation>
    <scope>NUCLEOTIDE SEQUENCE</scope>
    <source>
        <strain evidence="1">CBHHK002</strain>
    </source>
</reference>
<name>A0AAD7EUX0_9AGAR</name>
<dbReference type="EMBL" id="JARIHO010000011">
    <property type="protein sequence ID" value="KAJ7353336.1"/>
    <property type="molecule type" value="Genomic_DNA"/>
</dbReference>
<keyword evidence="2" id="KW-1185">Reference proteome</keyword>
<gene>
    <name evidence="1" type="ORF">DFH08DRAFT_956404</name>
</gene>
<evidence type="ECO:0000313" key="2">
    <source>
        <dbReference type="Proteomes" id="UP001218218"/>
    </source>
</evidence>
<comment type="caution">
    <text evidence="1">The sequence shown here is derived from an EMBL/GenBank/DDBJ whole genome shotgun (WGS) entry which is preliminary data.</text>
</comment>